<dbReference type="AlphaFoldDB" id="A0A2V1DFZ8"/>
<sequence>MNSILTGLLRPLPCQTVEFLHLPPVACRTSSMSTTLDVHNMKRGDWPLIRRYYCIPHHLFEPTTPNERGGCSSPRRMEAWLWCRDAYRRGSYLSVDLFVFLVLHSLLPTVERYSEDDLARSARQTLVTTEYATVRMCEQGSVDEVLTEKTVEKDGSGISPSNFATTPADAIPVLPWKKREQIQWEFVIFQTLHGVSMSRLVSVG</sequence>
<accession>A0A2V1DFZ8</accession>
<organism evidence="1 2">
    <name type="scientific">Periconia macrospinosa</name>
    <dbReference type="NCBI Taxonomy" id="97972"/>
    <lineage>
        <taxon>Eukaryota</taxon>
        <taxon>Fungi</taxon>
        <taxon>Dikarya</taxon>
        <taxon>Ascomycota</taxon>
        <taxon>Pezizomycotina</taxon>
        <taxon>Dothideomycetes</taxon>
        <taxon>Pleosporomycetidae</taxon>
        <taxon>Pleosporales</taxon>
        <taxon>Massarineae</taxon>
        <taxon>Periconiaceae</taxon>
        <taxon>Periconia</taxon>
    </lineage>
</organism>
<gene>
    <name evidence="1" type="ORF">DM02DRAFT_632349</name>
</gene>
<dbReference type="EMBL" id="KZ805476">
    <property type="protein sequence ID" value="PVH96044.1"/>
    <property type="molecule type" value="Genomic_DNA"/>
</dbReference>
<reference evidence="1 2" key="1">
    <citation type="journal article" date="2018" name="Sci. Rep.">
        <title>Comparative genomics provides insights into the lifestyle and reveals functional heterogeneity of dark septate endophytic fungi.</title>
        <authorList>
            <person name="Knapp D.G."/>
            <person name="Nemeth J.B."/>
            <person name="Barry K."/>
            <person name="Hainaut M."/>
            <person name="Henrissat B."/>
            <person name="Johnson J."/>
            <person name="Kuo A."/>
            <person name="Lim J.H.P."/>
            <person name="Lipzen A."/>
            <person name="Nolan M."/>
            <person name="Ohm R.A."/>
            <person name="Tamas L."/>
            <person name="Grigoriev I.V."/>
            <person name="Spatafora J.W."/>
            <person name="Nagy L.G."/>
            <person name="Kovacs G.M."/>
        </authorList>
    </citation>
    <scope>NUCLEOTIDE SEQUENCE [LARGE SCALE GENOMIC DNA]</scope>
    <source>
        <strain evidence="1 2">DSE2036</strain>
    </source>
</reference>
<proteinExistence type="predicted"/>
<keyword evidence="2" id="KW-1185">Reference proteome</keyword>
<evidence type="ECO:0000313" key="2">
    <source>
        <dbReference type="Proteomes" id="UP000244855"/>
    </source>
</evidence>
<name>A0A2V1DFZ8_9PLEO</name>
<protein>
    <submittedName>
        <fullName evidence="1">Uncharacterized protein</fullName>
    </submittedName>
</protein>
<dbReference type="Proteomes" id="UP000244855">
    <property type="component" value="Unassembled WGS sequence"/>
</dbReference>
<evidence type="ECO:0000313" key="1">
    <source>
        <dbReference type="EMBL" id="PVH96044.1"/>
    </source>
</evidence>